<feature type="repeat" description="TPR" evidence="7">
    <location>
        <begin position="662"/>
        <end position="695"/>
    </location>
</feature>
<keyword evidence="6 8" id="KW-0067">ATP-binding</keyword>
<dbReference type="GO" id="GO:0005524">
    <property type="term" value="F:ATP binding"/>
    <property type="evidence" value="ECO:0007669"/>
    <property type="project" value="UniProtKB-UniRule"/>
</dbReference>
<evidence type="ECO:0000313" key="12">
    <source>
        <dbReference type="EMBL" id="MEA5444884.1"/>
    </source>
</evidence>
<dbReference type="PANTHER" id="PTHR43289:SF6">
    <property type="entry name" value="SERINE_THREONINE-PROTEIN KINASE NEKL-3"/>
    <property type="match status" value="1"/>
</dbReference>
<protein>
    <recommendedName>
        <fullName evidence="1">non-specific serine/threonine protein kinase</fullName>
        <ecNumber evidence="1">2.7.11.1</ecNumber>
    </recommendedName>
</protein>
<dbReference type="EMBL" id="JAYGII010000004">
    <property type="protein sequence ID" value="MEA5444884.1"/>
    <property type="molecule type" value="Genomic_DNA"/>
</dbReference>
<evidence type="ECO:0000313" key="13">
    <source>
        <dbReference type="Proteomes" id="UP001302316"/>
    </source>
</evidence>
<dbReference type="PROSITE" id="PS00108">
    <property type="entry name" value="PROTEIN_KINASE_ST"/>
    <property type="match status" value="1"/>
</dbReference>
<dbReference type="InterPro" id="IPR008271">
    <property type="entry name" value="Ser/Thr_kinase_AS"/>
</dbReference>
<evidence type="ECO:0000259" key="11">
    <source>
        <dbReference type="PROSITE" id="PS50011"/>
    </source>
</evidence>
<keyword evidence="9" id="KW-0175">Coiled coil</keyword>
<feature type="binding site" evidence="8">
    <location>
        <position position="63"/>
    </location>
    <ligand>
        <name>ATP</name>
        <dbReference type="ChEBI" id="CHEBI:30616"/>
    </ligand>
</feature>
<dbReference type="Pfam" id="PF13424">
    <property type="entry name" value="TPR_12"/>
    <property type="match status" value="1"/>
</dbReference>
<dbReference type="InterPro" id="IPR011990">
    <property type="entry name" value="TPR-like_helical_dom_sf"/>
</dbReference>
<dbReference type="SMART" id="SM00220">
    <property type="entry name" value="S_TKc"/>
    <property type="match status" value="1"/>
</dbReference>
<organism evidence="12 13">
    <name type="scientific">Natronospira elongata</name>
    <dbReference type="NCBI Taxonomy" id="3110268"/>
    <lineage>
        <taxon>Bacteria</taxon>
        <taxon>Pseudomonadati</taxon>
        <taxon>Pseudomonadota</taxon>
        <taxon>Gammaproteobacteria</taxon>
        <taxon>Natronospirales</taxon>
        <taxon>Natronospiraceae</taxon>
        <taxon>Natronospira</taxon>
    </lineage>
</organism>
<dbReference type="Proteomes" id="UP001302316">
    <property type="component" value="Unassembled WGS sequence"/>
</dbReference>
<dbReference type="AlphaFoldDB" id="A0AAP6MJJ1"/>
<reference evidence="12 13" key="1">
    <citation type="submission" date="2023-12" db="EMBL/GenBank/DDBJ databases">
        <title>Whole-genome sequencing of halo(alkali)philic microorganisms from hypersaline lakes.</title>
        <authorList>
            <person name="Sorokin D.Y."/>
            <person name="Merkel A.Y."/>
            <person name="Messina E."/>
            <person name="Yakimov M."/>
        </authorList>
    </citation>
    <scope>NUCLEOTIDE SEQUENCE [LARGE SCALE GENOMIC DNA]</scope>
    <source>
        <strain evidence="12 13">AB-CW1</strain>
    </source>
</reference>
<dbReference type="PROSITE" id="PS50011">
    <property type="entry name" value="PROTEIN_KINASE_DOM"/>
    <property type="match status" value="1"/>
</dbReference>
<evidence type="ECO:0000256" key="3">
    <source>
        <dbReference type="ARBA" id="ARBA00022679"/>
    </source>
</evidence>
<gene>
    <name evidence="12" type="ORF">VCB98_03520</name>
</gene>
<evidence type="ECO:0000256" key="4">
    <source>
        <dbReference type="ARBA" id="ARBA00022741"/>
    </source>
</evidence>
<dbReference type="Gene3D" id="1.10.510.10">
    <property type="entry name" value="Transferase(Phosphotransferase) domain 1"/>
    <property type="match status" value="1"/>
</dbReference>
<keyword evidence="7" id="KW-0802">TPR repeat</keyword>
<keyword evidence="10" id="KW-0812">Transmembrane</keyword>
<comment type="caution">
    <text evidence="12">The sequence shown here is derived from an EMBL/GenBank/DDBJ whole genome shotgun (WGS) entry which is preliminary data.</text>
</comment>
<keyword evidence="10" id="KW-1133">Transmembrane helix</keyword>
<dbReference type="InterPro" id="IPR017441">
    <property type="entry name" value="Protein_kinase_ATP_BS"/>
</dbReference>
<dbReference type="PROSITE" id="PS50005">
    <property type="entry name" value="TPR"/>
    <property type="match status" value="2"/>
</dbReference>
<evidence type="ECO:0000256" key="6">
    <source>
        <dbReference type="ARBA" id="ARBA00022840"/>
    </source>
</evidence>
<keyword evidence="3" id="KW-0808">Transferase</keyword>
<dbReference type="CDD" id="cd14014">
    <property type="entry name" value="STKc_PknB_like"/>
    <property type="match status" value="1"/>
</dbReference>
<dbReference type="InterPro" id="IPR000719">
    <property type="entry name" value="Prot_kinase_dom"/>
</dbReference>
<dbReference type="Gene3D" id="1.25.40.10">
    <property type="entry name" value="Tetratricopeptide repeat domain"/>
    <property type="match status" value="4"/>
</dbReference>
<dbReference type="GO" id="GO:0004674">
    <property type="term" value="F:protein serine/threonine kinase activity"/>
    <property type="evidence" value="ECO:0007669"/>
    <property type="project" value="UniProtKB-KW"/>
</dbReference>
<evidence type="ECO:0000256" key="7">
    <source>
        <dbReference type="PROSITE-ProRule" id="PRU00339"/>
    </source>
</evidence>
<dbReference type="InterPro" id="IPR011009">
    <property type="entry name" value="Kinase-like_dom_sf"/>
</dbReference>
<dbReference type="FunFam" id="1.10.510.10:FF:000021">
    <property type="entry name" value="Serine/threonine protein kinase"/>
    <property type="match status" value="1"/>
</dbReference>
<feature type="coiled-coil region" evidence="9">
    <location>
        <begin position="530"/>
        <end position="582"/>
    </location>
</feature>
<dbReference type="SUPFAM" id="SSF48452">
    <property type="entry name" value="TPR-like"/>
    <property type="match status" value="3"/>
</dbReference>
<accession>A0AAP6MJJ1</accession>
<dbReference type="PROSITE" id="PS00107">
    <property type="entry name" value="PROTEIN_KINASE_ATP"/>
    <property type="match status" value="1"/>
</dbReference>
<keyword evidence="2" id="KW-0723">Serine/threonine-protein kinase</keyword>
<keyword evidence="13" id="KW-1185">Reference proteome</keyword>
<dbReference type="Pfam" id="PF13432">
    <property type="entry name" value="TPR_16"/>
    <property type="match status" value="1"/>
</dbReference>
<evidence type="ECO:0000256" key="5">
    <source>
        <dbReference type="ARBA" id="ARBA00022777"/>
    </source>
</evidence>
<dbReference type="RefSeq" id="WP_346050516.1">
    <property type="nucleotide sequence ID" value="NZ_JAYGII010000004.1"/>
</dbReference>
<keyword evidence="5" id="KW-0418">Kinase</keyword>
<keyword evidence="4 8" id="KW-0547">Nucleotide-binding</keyword>
<feature type="repeat" description="TPR" evidence="7">
    <location>
        <begin position="742"/>
        <end position="775"/>
    </location>
</feature>
<evidence type="ECO:0000256" key="1">
    <source>
        <dbReference type="ARBA" id="ARBA00012513"/>
    </source>
</evidence>
<feature type="domain" description="Protein kinase" evidence="11">
    <location>
        <begin position="34"/>
        <end position="290"/>
    </location>
</feature>
<dbReference type="SUPFAM" id="SSF56112">
    <property type="entry name" value="Protein kinase-like (PK-like)"/>
    <property type="match status" value="1"/>
</dbReference>
<dbReference type="EC" id="2.7.11.1" evidence="1"/>
<feature type="transmembrane region" description="Helical" evidence="10">
    <location>
        <begin position="304"/>
        <end position="323"/>
    </location>
</feature>
<dbReference type="InterPro" id="IPR019734">
    <property type="entry name" value="TPR_rpt"/>
</dbReference>
<name>A0AAP6MJJ1_9GAMM</name>
<proteinExistence type="predicted"/>
<dbReference type="Gene3D" id="3.30.200.20">
    <property type="entry name" value="Phosphorylase Kinase, domain 1"/>
    <property type="match status" value="1"/>
</dbReference>
<evidence type="ECO:0000256" key="8">
    <source>
        <dbReference type="PROSITE-ProRule" id="PRU10141"/>
    </source>
</evidence>
<dbReference type="SMART" id="SM00028">
    <property type="entry name" value="TPR"/>
    <property type="match status" value="10"/>
</dbReference>
<dbReference type="PANTHER" id="PTHR43289">
    <property type="entry name" value="MITOGEN-ACTIVATED PROTEIN KINASE KINASE KINASE 20-RELATED"/>
    <property type="match status" value="1"/>
</dbReference>
<dbReference type="Pfam" id="PF00069">
    <property type="entry name" value="Pkinase"/>
    <property type="match status" value="1"/>
</dbReference>
<keyword evidence="10" id="KW-0472">Membrane</keyword>
<evidence type="ECO:0000256" key="9">
    <source>
        <dbReference type="SAM" id="Coils"/>
    </source>
</evidence>
<evidence type="ECO:0000256" key="2">
    <source>
        <dbReference type="ARBA" id="ARBA00022527"/>
    </source>
</evidence>
<sequence>MSNDKHSTTGHERTLTQTAATDMLPAGTVLAGRYRINDVIGVGAMGVVYEAHDQQLDVSVAVKLLKPEGGRSQQGSERFRREILLARQVSHPNVVRIHDMGQDGDALFLTMDRVIGRTLKERLAEGPLSVEEAASMGADVAGALAAAHDQDVVHRDLKPANILLDESGRAHVTDFGVARSMRESGLTVAGQIMGTPDYLSPEQVRGEAVDGRSDIYALGLILCEALTGRLPFSGETLEEILAQRSTGRAIDPGKLSVSLPGWMLRILRRCLARDPADRYADAKELVRDLGRGQAGRRVRRRASLGAAAAGVVTLAALLAWQLWPSFPLTDTEPTPTERIAVLPLSVEGEGTASWSGRSLAEAISATLAEQPALELVDSFRVLQLMRNLRLDPEDISPLEIRQLADLLEVSGVVHGRMAGDPERVQVELYLSDARGERVARTQERFGADTPVADAPRLARTLFSALDAAEPAHEPTIHSGYPEAMLAYDRGLEHLLLGNSVAAIPVLETAVETDPEFVLAWSRLASAYADAGRQEAAIEAAEEALGRLQGQEGRQVLWALAQHARLVGAMEEARETLEQLVADYPNDMEARVALGELKGDMGEFDRAREQLEAVTARDATHPRAWFLLGKFAIISGNPGLAAEDYLVRALVVQNRVGGPQGRGEVLNALGIAHEHLGELELAGDYYRSAVDLRDEAGDKRGLAASLSNLARLEMISGHFDSARASINRALEISQALGDTEGLADLYTELGLLEEERGDYATALSQFREALRLYRRMGRSHAVAQSEDNVAFAYLMLGEYDNAGVFANNALDYFRNQQNPRGEMGTLQTLGQLHLARGEWEAAIRSLLTALEISREGGQPFSEAAVEGSLAEVAYHQGRIAVALDGYRQAMAILDDMDDVRGMAEFSLRNAELLQWLGRSAEAEEYLARAESWLERGGNHAQLAHLARLQGRFDQASDHAERTGSGVEQLKVALARLSAQPGQSTEKAARLVRQAEQLGHLPLHLEARTLLARSQYLAGELEAAERTVRRSLRAPVGLTPWRDNWKFQLLQMRIAEARGDQSAAEQAREAMRDEHQRLMRGLSPEYQAAFVAAAVSWVAEGSGNDIQAP</sequence>
<dbReference type="Pfam" id="PF14559">
    <property type="entry name" value="TPR_19"/>
    <property type="match status" value="1"/>
</dbReference>
<evidence type="ECO:0000256" key="10">
    <source>
        <dbReference type="SAM" id="Phobius"/>
    </source>
</evidence>